<accession>A0A5B9IKV3</accession>
<feature type="domain" description="RNA-binding S4" evidence="2">
    <location>
        <begin position="127"/>
        <end position="192"/>
    </location>
</feature>
<dbReference type="CDD" id="cd00165">
    <property type="entry name" value="S4"/>
    <property type="match status" value="1"/>
</dbReference>
<geneLocation type="mitochondrion" evidence="3"/>
<dbReference type="Gene3D" id="3.10.290.10">
    <property type="entry name" value="RNA-binding S4 domain"/>
    <property type="match status" value="1"/>
</dbReference>
<evidence type="ECO:0000259" key="2">
    <source>
        <dbReference type="SMART" id="SM00363"/>
    </source>
</evidence>
<dbReference type="GeneID" id="41791376"/>
<reference evidence="3" key="1">
    <citation type="journal article" date="2019" name="Microorganisms">
        <title>Morphology, Ultrastructure, and Mitochondrial Genome of the Marine Non-Photosynthetic Bicosoecid Cafileria marina Gen. et sp. nov.</title>
        <authorList>
            <person name="Jirsova D."/>
            <person name="Fussy Z."/>
            <person name="Richtova J."/>
            <person name="Gruber A."/>
            <person name="Obornik M."/>
        </authorList>
    </citation>
    <scope>NUCLEOTIDE SEQUENCE</scope>
    <source>
        <strain evidence="3">Kf007</strain>
    </source>
</reference>
<dbReference type="RefSeq" id="YP_009688834.1">
    <property type="nucleotide sequence ID" value="NC_044635.1"/>
</dbReference>
<name>A0A5B9IKV3_9STRA</name>
<keyword evidence="3" id="KW-0687">Ribonucleoprotein</keyword>
<gene>
    <name evidence="3" type="primary">rps4</name>
</gene>
<protein>
    <submittedName>
        <fullName evidence="3">Ribosomal protein S4</fullName>
    </submittedName>
</protein>
<dbReference type="AlphaFoldDB" id="A0A5B9IKV3"/>
<dbReference type="PROSITE" id="PS50889">
    <property type="entry name" value="S4"/>
    <property type="match status" value="1"/>
</dbReference>
<proteinExistence type="predicted"/>
<keyword evidence="3" id="KW-0496">Mitochondrion</keyword>
<evidence type="ECO:0000313" key="3">
    <source>
        <dbReference type="EMBL" id="QEF30258.1"/>
    </source>
</evidence>
<dbReference type="InterPro" id="IPR002942">
    <property type="entry name" value="S4_RNA-bd"/>
</dbReference>
<dbReference type="SMART" id="SM00363">
    <property type="entry name" value="S4"/>
    <property type="match status" value="1"/>
</dbReference>
<dbReference type="Gene3D" id="1.10.1050.10">
    <property type="entry name" value="Ribosomal Protein S4 Delta 41, Chain A, domain 1"/>
    <property type="match status" value="1"/>
</dbReference>
<dbReference type="GO" id="GO:0005840">
    <property type="term" value="C:ribosome"/>
    <property type="evidence" value="ECO:0007669"/>
    <property type="project" value="UniProtKB-KW"/>
</dbReference>
<keyword evidence="3" id="KW-0689">Ribosomal protein</keyword>
<dbReference type="InterPro" id="IPR036986">
    <property type="entry name" value="S4_RNA-bd_sf"/>
</dbReference>
<dbReference type="GO" id="GO:0003723">
    <property type="term" value="F:RNA binding"/>
    <property type="evidence" value="ECO:0007669"/>
    <property type="project" value="UniProtKB-KW"/>
</dbReference>
<sequence>MSNFYKPRYKIVFRTNTKCLPYKNSRLSKFVDTRGKRLVRKGYWHRRQLKLKNLKWFLIRYRFGLNKFKQKLRIKKKNKYKQNILNIKRIQLFYGKFDYTNFKKLVWRYYNNWKTNKIQNLIYHLEQRLDVLAFRLKYLPTILAAHNFIKYKGIFVNNQLIRHPYEVANTGDIICFDNTNWNIFFFIIQKKIYLRIIKHFSWSKRLIKIFKKIQLKKFVNKKVWKKYTIFKKNGLLKINKWFRKHDKYLSKKVFLRKKNWILYYNKFYWFKKKPKKKEEDNNNNNRKKPKRTYRQLKKFLKTSVKSSIKFKKNKFLEGYELNKINSIFKKNYRTSLNQSLKFKLNTKRNFYNNWIKKKMKIQFFKKNFIINKIKKNFLTFKIKKIKLINNLIFLKRRLNKIKTILPLIKNKSIYWLYFNILIKYKQLKNKFLNKKIIVNNFFIKEILTKKLIFFIYNFFNKKLLKTSNDILFNNWINKILNNKNFIIKLLNKLKSFYLYKTKSIKKSNLFFYNYKLIKNLKSGINFNLIIYNLHKLILLYKNNYNNLKIKTIKSFNKIKNTYSNINNDIYYPYDYVKYVFYKFLNENLWNEKRRTIPLLKNYHFLFLSNNNKKNNNKIINLNKTLFFDPTSKYHKIEKHIPFLEKKTLKKSRKINSLSISSKLKKNKKIKQSVRKYFKKFKNIFIKKRFHHMRKIHINYQYSLFQKLYFLNKPKYSIKFRNLKINKFYNTYNINLFKNFKEYYFKKINNNEPFKIIKHSFKLKKNLTHKLNNIHYYFKFINNYFNIKNQLFIFNYLVQYLNLNLLFYYQLEQLKTFIKKMWLFFKNKSLKNKNVFMMLKNFLYKNYDFSFLEPFLNKNNINNIKRNILWNICFEITHEFKKDYRKKLFNIFNIIKKNKIFNLRLFSVYNLKKFSKRFLIKYRIYNIMRRKNFKSFLPHKLKFYKDKLFEKKIKLFRDKYNLIPIQKKVNIINNKIDVYEKKFENLDKKKIDFSSRQRIKNLLRAKSYYHKMFLKNLKKESLERKDNRRNRRYKKRKKYLFNKILNSNKKLKKKNKLYNKNLNNSWYIPNYIEYDYKTLRGGLIRKPFINELIYTFNYSLKDLINYYKNKGF</sequence>
<dbReference type="EMBL" id="MK702077">
    <property type="protein sequence ID" value="QEF30258.1"/>
    <property type="molecule type" value="Genomic_DNA"/>
</dbReference>
<dbReference type="SUPFAM" id="SSF55174">
    <property type="entry name" value="Alpha-L RNA-binding motif"/>
    <property type="match status" value="1"/>
</dbReference>
<evidence type="ECO:0000256" key="1">
    <source>
        <dbReference type="PROSITE-ProRule" id="PRU00182"/>
    </source>
</evidence>
<organism evidence="3">
    <name type="scientific">Cafileria marina</name>
    <dbReference type="NCBI Taxonomy" id="2557541"/>
    <lineage>
        <taxon>Eukaryota</taxon>
        <taxon>Sar</taxon>
        <taxon>Stramenopiles</taxon>
        <taxon>Bigyra</taxon>
        <taxon>Opalozoa</taxon>
        <taxon>Bicosoecida</taxon>
        <taxon>Cafileria</taxon>
    </lineage>
</organism>
<keyword evidence="1" id="KW-0694">RNA-binding</keyword>